<dbReference type="SUPFAM" id="SSF57716">
    <property type="entry name" value="Glucocorticoid receptor-like (DNA-binding domain)"/>
    <property type="match status" value="1"/>
</dbReference>
<dbReference type="InterPro" id="IPR006612">
    <property type="entry name" value="THAP_Znf"/>
</dbReference>
<evidence type="ECO:0000256" key="1">
    <source>
        <dbReference type="ARBA" id="ARBA00022723"/>
    </source>
</evidence>
<protein>
    <recommendedName>
        <fullName evidence="6">THAP-type domain-containing protein</fullName>
    </recommendedName>
</protein>
<evidence type="ECO:0000313" key="8">
    <source>
        <dbReference type="Proteomes" id="UP001566132"/>
    </source>
</evidence>
<organism evidence="7 8">
    <name type="scientific">Hypothenemus hampei</name>
    <name type="common">Coffee berry borer</name>
    <dbReference type="NCBI Taxonomy" id="57062"/>
    <lineage>
        <taxon>Eukaryota</taxon>
        <taxon>Metazoa</taxon>
        <taxon>Ecdysozoa</taxon>
        <taxon>Arthropoda</taxon>
        <taxon>Hexapoda</taxon>
        <taxon>Insecta</taxon>
        <taxon>Pterygota</taxon>
        <taxon>Neoptera</taxon>
        <taxon>Endopterygota</taxon>
        <taxon>Coleoptera</taxon>
        <taxon>Polyphaga</taxon>
        <taxon>Cucujiformia</taxon>
        <taxon>Curculionidae</taxon>
        <taxon>Scolytinae</taxon>
        <taxon>Hypothenemus</taxon>
    </lineage>
</organism>
<keyword evidence="8" id="KW-1185">Reference proteome</keyword>
<dbReference type="PROSITE" id="PS50950">
    <property type="entry name" value="ZF_THAP"/>
    <property type="match status" value="1"/>
</dbReference>
<dbReference type="AlphaFoldDB" id="A0ABD1ECY6"/>
<keyword evidence="3" id="KW-0862">Zinc</keyword>
<dbReference type="EMBL" id="JBDJPC010000008">
    <property type="protein sequence ID" value="KAL1492518.1"/>
    <property type="molecule type" value="Genomic_DNA"/>
</dbReference>
<evidence type="ECO:0000256" key="2">
    <source>
        <dbReference type="ARBA" id="ARBA00022771"/>
    </source>
</evidence>
<accession>A0ABD1ECY6</accession>
<sequence length="210" mass="24411">MNNCKSKTVHYCCLSGRNSRHYQNLSFFRLPRDESRFSKWKSLFPPTSKINQHDADYCYGHFRLCNLHFENQMFSSLQKNRLKRNAIPTIDLLEQLELQETNGDAACYMVTTFYNITKIFITAIKYVPKNIQYRQFVTPSCASAEVQETEEDNSSDICNSTGNYMYIHTGWKILLGNQPRECGDAQGLLPYLLKNHLSPVVYYRTSTSIL</sequence>
<evidence type="ECO:0000256" key="4">
    <source>
        <dbReference type="ARBA" id="ARBA00023125"/>
    </source>
</evidence>
<dbReference type="InterPro" id="IPR026516">
    <property type="entry name" value="THAP1/10"/>
</dbReference>
<gene>
    <name evidence="7" type="ORF">ABEB36_010759</name>
</gene>
<keyword evidence="4 5" id="KW-0238">DNA-binding</keyword>
<keyword evidence="2 5" id="KW-0863">Zinc-finger</keyword>
<keyword evidence="1" id="KW-0479">Metal-binding</keyword>
<evidence type="ECO:0000313" key="7">
    <source>
        <dbReference type="EMBL" id="KAL1492518.1"/>
    </source>
</evidence>
<comment type="caution">
    <text evidence="7">The sequence shown here is derived from an EMBL/GenBank/DDBJ whole genome shotgun (WGS) entry which is preliminary data.</text>
</comment>
<dbReference type="Proteomes" id="UP001566132">
    <property type="component" value="Unassembled WGS sequence"/>
</dbReference>
<feature type="domain" description="THAP-type" evidence="6">
    <location>
        <begin position="8"/>
        <end position="91"/>
    </location>
</feature>
<dbReference type="Pfam" id="PF05485">
    <property type="entry name" value="THAP"/>
    <property type="match status" value="1"/>
</dbReference>
<evidence type="ECO:0000259" key="6">
    <source>
        <dbReference type="PROSITE" id="PS50950"/>
    </source>
</evidence>
<name>A0ABD1ECY6_HYPHA</name>
<proteinExistence type="predicted"/>
<evidence type="ECO:0000256" key="5">
    <source>
        <dbReference type="PROSITE-ProRule" id="PRU00309"/>
    </source>
</evidence>
<dbReference type="PANTHER" id="PTHR46600">
    <property type="entry name" value="THAP DOMAIN-CONTAINING"/>
    <property type="match status" value="1"/>
</dbReference>
<dbReference type="GO" id="GO:0008270">
    <property type="term" value="F:zinc ion binding"/>
    <property type="evidence" value="ECO:0007669"/>
    <property type="project" value="UniProtKB-KW"/>
</dbReference>
<dbReference type="PANTHER" id="PTHR46600:SF11">
    <property type="entry name" value="THAP DOMAIN-CONTAINING PROTEIN 10"/>
    <property type="match status" value="1"/>
</dbReference>
<reference evidence="7 8" key="1">
    <citation type="submission" date="2024-05" db="EMBL/GenBank/DDBJ databases">
        <title>Genetic variation in Jamaican populations of the coffee berry borer (Hypothenemus hampei).</title>
        <authorList>
            <person name="Errbii M."/>
            <person name="Myrie A."/>
        </authorList>
    </citation>
    <scope>NUCLEOTIDE SEQUENCE [LARGE SCALE GENOMIC DNA]</scope>
    <source>
        <strain evidence="7">JA-Hopewell-2020-01-JO</strain>
        <tissue evidence="7">Whole body</tissue>
    </source>
</reference>
<dbReference type="GO" id="GO:0003677">
    <property type="term" value="F:DNA binding"/>
    <property type="evidence" value="ECO:0007669"/>
    <property type="project" value="UniProtKB-UniRule"/>
</dbReference>
<evidence type="ECO:0000256" key="3">
    <source>
        <dbReference type="ARBA" id="ARBA00022833"/>
    </source>
</evidence>
<dbReference type="SMART" id="SM00692">
    <property type="entry name" value="DM3"/>
    <property type="match status" value="1"/>
</dbReference>